<dbReference type="InterPro" id="IPR013830">
    <property type="entry name" value="SGNH_hydro"/>
</dbReference>
<evidence type="ECO:0000313" key="2">
    <source>
        <dbReference type="EMBL" id="RHC96369.1"/>
    </source>
</evidence>
<dbReference type="Gene3D" id="3.40.50.1110">
    <property type="entry name" value="SGNH hydrolase"/>
    <property type="match status" value="1"/>
</dbReference>
<organism evidence="2 3">
    <name type="scientific">Streptococcus parasanguinis</name>
    <dbReference type="NCBI Taxonomy" id="1318"/>
    <lineage>
        <taxon>Bacteria</taxon>
        <taxon>Bacillati</taxon>
        <taxon>Bacillota</taxon>
        <taxon>Bacilli</taxon>
        <taxon>Lactobacillales</taxon>
        <taxon>Streptococcaceae</taxon>
        <taxon>Streptococcus</taxon>
    </lineage>
</organism>
<dbReference type="RefSeq" id="WP_118095549.1">
    <property type="nucleotide sequence ID" value="NZ_QSIO01000001.1"/>
</dbReference>
<dbReference type="SUPFAM" id="SSF52266">
    <property type="entry name" value="SGNH hydrolase"/>
    <property type="match status" value="1"/>
</dbReference>
<dbReference type="InterPro" id="IPR036514">
    <property type="entry name" value="SGNH_hydro_sf"/>
</dbReference>
<name>A0A414CMT5_STRPA</name>
<accession>A0A414CMT5</accession>
<dbReference type="Pfam" id="PF13472">
    <property type="entry name" value="Lipase_GDSL_2"/>
    <property type="match status" value="1"/>
</dbReference>
<evidence type="ECO:0000259" key="1">
    <source>
        <dbReference type="Pfam" id="PF13472"/>
    </source>
</evidence>
<dbReference type="AlphaFoldDB" id="A0A414CMT5"/>
<proteinExistence type="predicted"/>
<dbReference type="InterPro" id="IPR051532">
    <property type="entry name" value="Ester_Hydrolysis_Enzymes"/>
</dbReference>
<reference evidence="2 3" key="1">
    <citation type="submission" date="2018-08" db="EMBL/GenBank/DDBJ databases">
        <title>A genome reference for cultivated species of the human gut microbiota.</title>
        <authorList>
            <person name="Zou Y."/>
            <person name="Xue W."/>
            <person name="Luo G."/>
        </authorList>
    </citation>
    <scope>NUCLEOTIDE SEQUENCE [LARGE SCALE GENOMIC DNA]</scope>
    <source>
        <strain evidence="2 3">AM33-3BH</strain>
    </source>
</reference>
<dbReference type="EMBL" id="QSIO01000001">
    <property type="protein sequence ID" value="RHC96369.1"/>
    <property type="molecule type" value="Genomic_DNA"/>
</dbReference>
<dbReference type="Proteomes" id="UP000285773">
    <property type="component" value="Unassembled WGS sequence"/>
</dbReference>
<evidence type="ECO:0000313" key="3">
    <source>
        <dbReference type="Proteomes" id="UP000285773"/>
    </source>
</evidence>
<dbReference type="GO" id="GO:0004622">
    <property type="term" value="F:phosphatidylcholine lysophospholipase activity"/>
    <property type="evidence" value="ECO:0007669"/>
    <property type="project" value="TreeGrafter"/>
</dbReference>
<comment type="caution">
    <text evidence="2">The sequence shown here is derived from an EMBL/GenBank/DDBJ whole genome shotgun (WGS) entry which is preliminary data.</text>
</comment>
<gene>
    <name evidence="2" type="ORF">DW820_04400</name>
</gene>
<sequence length="210" mass="24005">MAVQLLEDWLLKEQEKIVTTYRELNQAPLKEPGLIFIGDSIVEYFPIHELLQSPKHMVNRGVRGYKTDLLREHLDAHVFGTAVDQIFLLIGTNDIGKEIPQKETLDNLEAVLQAIMRDFPLTHINLLSVLPVSQEERYKQKVYVRTNEKIQALNQAYQELAQAYHQVSYVDVYSSLLDEKGQLAEAYTTDGLHLSVAGYRILAQALQETL</sequence>
<dbReference type="PANTHER" id="PTHR30383:SF5">
    <property type="entry name" value="SGNH HYDROLASE-TYPE ESTERASE DOMAIN-CONTAINING PROTEIN"/>
    <property type="match status" value="1"/>
</dbReference>
<protein>
    <submittedName>
        <fullName evidence="2">1-alkyl-2-acetylglycerophosphocholine esterase</fullName>
    </submittedName>
</protein>
<dbReference type="CDD" id="cd01841">
    <property type="entry name" value="NnaC_like"/>
    <property type="match status" value="1"/>
</dbReference>
<feature type="domain" description="SGNH hydrolase-type esterase" evidence="1">
    <location>
        <begin position="51"/>
        <end position="201"/>
    </location>
</feature>
<dbReference type="PANTHER" id="PTHR30383">
    <property type="entry name" value="THIOESTERASE 1/PROTEASE 1/LYSOPHOSPHOLIPASE L1"/>
    <property type="match status" value="1"/>
</dbReference>